<proteinExistence type="predicted"/>
<dbReference type="Proteomes" id="UP000198670">
    <property type="component" value="Unassembled WGS sequence"/>
</dbReference>
<dbReference type="InterPro" id="IPR019734">
    <property type="entry name" value="TPR_rpt"/>
</dbReference>
<organism evidence="3 4">
    <name type="scientific">Parapedobacter indicus</name>
    <dbReference type="NCBI Taxonomy" id="1477437"/>
    <lineage>
        <taxon>Bacteria</taxon>
        <taxon>Pseudomonadati</taxon>
        <taxon>Bacteroidota</taxon>
        <taxon>Sphingobacteriia</taxon>
        <taxon>Sphingobacteriales</taxon>
        <taxon>Sphingobacteriaceae</taxon>
        <taxon>Parapedobacter</taxon>
    </lineage>
</organism>
<dbReference type="Pfam" id="PF13432">
    <property type="entry name" value="TPR_16"/>
    <property type="match status" value="1"/>
</dbReference>
<protein>
    <submittedName>
        <fullName evidence="3">Tetratricopeptide repeat-containing protein</fullName>
    </submittedName>
</protein>
<gene>
    <name evidence="3" type="ORF">SAMN05444682_11370</name>
</gene>
<dbReference type="AlphaFoldDB" id="A0A1I3TUD1"/>
<dbReference type="Gene3D" id="1.25.40.10">
    <property type="entry name" value="Tetratricopeptide repeat domain"/>
    <property type="match status" value="2"/>
</dbReference>
<dbReference type="Pfam" id="PF00515">
    <property type="entry name" value="TPR_1"/>
    <property type="match status" value="1"/>
</dbReference>
<feature type="compositionally biased region" description="Basic and acidic residues" evidence="2">
    <location>
        <begin position="146"/>
        <end position="198"/>
    </location>
</feature>
<sequence>MTILLPAVAQAQQDKKSILQGNEYYRQQQYDEAAAAYQRSLGNNGLESVVGNFNLGAAWYKQKKLDDAVQQFTDIAGSATDKTLKAKAYHNLGNALLESQKLEESIEAYKKSLLNNPKDDETRYNLAYAQEKLKQQQQQQNNQDQQNDKKDQDNKDQNQNNKDQDNKDQDNKDPDQDKKDQDQNKDNPNDKNDSDNGKNDQQQSQPGQLSKADAERLLEAMNQEEKNTQEKLKKKKGTGQGKVVKQW</sequence>
<keyword evidence="4" id="KW-1185">Reference proteome</keyword>
<dbReference type="EMBL" id="FOQO01000013">
    <property type="protein sequence ID" value="SFJ73939.1"/>
    <property type="molecule type" value="Genomic_DNA"/>
</dbReference>
<feature type="compositionally biased region" description="Low complexity" evidence="2">
    <location>
        <begin position="135"/>
        <end position="145"/>
    </location>
</feature>
<dbReference type="STRING" id="1477437.SAMN05444682_11370"/>
<feature type="repeat" description="TPR" evidence="1">
    <location>
        <begin position="86"/>
        <end position="119"/>
    </location>
</feature>
<evidence type="ECO:0000313" key="4">
    <source>
        <dbReference type="Proteomes" id="UP000198670"/>
    </source>
</evidence>
<keyword evidence="1" id="KW-0802">TPR repeat</keyword>
<feature type="compositionally biased region" description="Basic and acidic residues" evidence="2">
    <location>
        <begin position="212"/>
        <end position="231"/>
    </location>
</feature>
<dbReference type="PROSITE" id="PS50005">
    <property type="entry name" value="TPR"/>
    <property type="match status" value="1"/>
</dbReference>
<dbReference type="RefSeq" id="WP_245893350.1">
    <property type="nucleotide sequence ID" value="NZ_FOQO01000013.1"/>
</dbReference>
<evidence type="ECO:0000256" key="2">
    <source>
        <dbReference type="SAM" id="MobiDB-lite"/>
    </source>
</evidence>
<name>A0A1I3TUD1_9SPHI</name>
<dbReference type="SUPFAM" id="SSF48452">
    <property type="entry name" value="TPR-like"/>
    <property type="match status" value="1"/>
</dbReference>
<dbReference type="InterPro" id="IPR011990">
    <property type="entry name" value="TPR-like_helical_dom_sf"/>
</dbReference>
<evidence type="ECO:0000313" key="3">
    <source>
        <dbReference type="EMBL" id="SFJ73939.1"/>
    </source>
</evidence>
<evidence type="ECO:0000256" key="1">
    <source>
        <dbReference type="PROSITE-ProRule" id="PRU00339"/>
    </source>
</evidence>
<accession>A0A1I3TUD1</accession>
<feature type="region of interest" description="Disordered" evidence="2">
    <location>
        <begin position="132"/>
        <end position="247"/>
    </location>
</feature>
<dbReference type="PROSITE" id="PS50293">
    <property type="entry name" value="TPR_REGION"/>
    <property type="match status" value="1"/>
</dbReference>
<dbReference type="SMART" id="SM00028">
    <property type="entry name" value="TPR"/>
    <property type="match status" value="3"/>
</dbReference>
<reference evidence="3 4" key="1">
    <citation type="submission" date="2016-10" db="EMBL/GenBank/DDBJ databases">
        <authorList>
            <person name="de Groot N.N."/>
        </authorList>
    </citation>
    <scope>NUCLEOTIDE SEQUENCE [LARGE SCALE GENOMIC DNA]</scope>
    <source>
        <strain evidence="3 4">RK1</strain>
    </source>
</reference>